<dbReference type="PANTHER" id="PTHR34203">
    <property type="entry name" value="METHYLTRANSFERASE, FKBM FAMILY PROTEIN"/>
    <property type="match status" value="1"/>
</dbReference>
<gene>
    <name evidence="2" type="ORF">CN311_16425</name>
</gene>
<dbReference type="RefSeq" id="WP_097574820.1">
    <property type="nucleotide sequence ID" value="NZ_NWQG01000098.1"/>
</dbReference>
<evidence type="ECO:0000313" key="3">
    <source>
        <dbReference type="Proteomes" id="UP000219182"/>
    </source>
</evidence>
<keyword evidence="3" id="KW-1185">Reference proteome</keyword>
<dbReference type="Proteomes" id="UP000219182">
    <property type="component" value="Unassembled WGS sequence"/>
</dbReference>
<reference evidence="2 3" key="1">
    <citation type="submission" date="2017-09" db="EMBL/GenBank/DDBJ databases">
        <title>Mesorhizobum sanjuanii sp. nov. isolated from nodules of Lotus tenuis in saline-alkaline lowlands of Flooding Pampa.</title>
        <authorList>
            <person name="Sannazzaro A.I."/>
            <person name="Torres Tejerizo G.A."/>
            <person name="Fontana F."/>
            <person name="Cumpa Velazquez L.M."/>
            <person name="Hansen L."/>
            <person name="Pistorio M."/>
            <person name="Estrella M.J."/>
        </authorList>
    </citation>
    <scope>NUCLEOTIDE SEQUENCE [LARGE SCALE GENOMIC DNA]</scope>
    <source>
        <strain evidence="2 3">BSA136</strain>
    </source>
</reference>
<dbReference type="InterPro" id="IPR029063">
    <property type="entry name" value="SAM-dependent_MTases_sf"/>
</dbReference>
<organism evidence="2 3">
    <name type="scientific">Mesorhizobium sanjuanii</name>
    <dbReference type="NCBI Taxonomy" id="2037900"/>
    <lineage>
        <taxon>Bacteria</taxon>
        <taxon>Pseudomonadati</taxon>
        <taxon>Pseudomonadota</taxon>
        <taxon>Alphaproteobacteria</taxon>
        <taxon>Hyphomicrobiales</taxon>
        <taxon>Phyllobacteriaceae</taxon>
        <taxon>Mesorhizobium</taxon>
    </lineage>
</organism>
<name>A0A2A6FEH5_9HYPH</name>
<dbReference type="EMBL" id="NWQG01000098">
    <property type="protein sequence ID" value="PDQ20076.1"/>
    <property type="molecule type" value="Genomic_DNA"/>
</dbReference>
<dbReference type="InterPro" id="IPR052514">
    <property type="entry name" value="SAM-dependent_MTase"/>
</dbReference>
<dbReference type="Gene3D" id="3.40.50.150">
    <property type="entry name" value="Vaccinia Virus protein VP39"/>
    <property type="match status" value="1"/>
</dbReference>
<accession>A0A2A6FEH5</accession>
<dbReference type="AlphaFoldDB" id="A0A2A6FEH5"/>
<protein>
    <recommendedName>
        <fullName evidence="1">Methyltransferase FkbM domain-containing protein</fullName>
    </recommendedName>
</protein>
<evidence type="ECO:0000313" key="2">
    <source>
        <dbReference type="EMBL" id="PDQ20076.1"/>
    </source>
</evidence>
<feature type="domain" description="Methyltransferase FkbM" evidence="1">
    <location>
        <begin position="79"/>
        <end position="233"/>
    </location>
</feature>
<evidence type="ECO:0000259" key="1">
    <source>
        <dbReference type="Pfam" id="PF05050"/>
    </source>
</evidence>
<dbReference type="SUPFAM" id="SSF53335">
    <property type="entry name" value="S-adenosyl-L-methionine-dependent methyltransferases"/>
    <property type="match status" value="1"/>
</dbReference>
<sequence length="264" mass="30216">MLISATAPVVQLATKLNRKIQQATHVLRAEGFGRFLQLSAWSLSEPLRSVWLRRRVAADATQASSKLKAAERNRGLFIDCGSNVGQGYKYFSRYYTPDRFDYVLVEPNRNCLPHLDALRSENATMEIIVKAASVKDGFAELFGPPPERSGPTHQGCSIVYGHNESLYQSLRFTPDLVETFSLSQMIRAKRELYDVVVLKLDVEGAEYEILDDMIQSGSHRDLYAAYVEFHSLKLRTFERRKKRVAEFQIRDAFLKAGTRFREWI</sequence>
<comment type="caution">
    <text evidence="2">The sequence shown here is derived from an EMBL/GenBank/DDBJ whole genome shotgun (WGS) entry which is preliminary data.</text>
</comment>
<dbReference type="InterPro" id="IPR006342">
    <property type="entry name" value="FkbM_mtfrase"/>
</dbReference>
<dbReference type="NCBIfam" id="TIGR01444">
    <property type="entry name" value="fkbM_fam"/>
    <property type="match status" value="1"/>
</dbReference>
<dbReference type="Pfam" id="PF05050">
    <property type="entry name" value="Methyltransf_21"/>
    <property type="match status" value="1"/>
</dbReference>
<dbReference type="PANTHER" id="PTHR34203:SF15">
    <property type="entry name" value="SLL1173 PROTEIN"/>
    <property type="match status" value="1"/>
</dbReference>
<proteinExistence type="predicted"/>